<evidence type="ECO:0000313" key="5">
    <source>
        <dbReference type="Proteomes" id="UP000199205"/>
    </source>
</evidence>
<dbReference type="Gene3D" id="3.40.50.720">
    <property type="entry name" value="NAD(P)-binding Rossmann-like Domain"/>
    <property type="match status" value="1"/>
</dbReference>
<dbReference type="RefSeq" id="WP_047555705.1">
    <property type="nucleotide sequence ID" value="NZ_FMAF01000015.1"/>
</dbReference>
<feature type="domain" description="Ketoreductase" evidence="3">
    <location>
        <begin position="8"/>
        <end position="200"/>
    </location>
</feature>
<evidence type="ECO:0000259" key="3">
    <source>
        <dbReference type="SMART" id="SM00822"/>
    </source>
</evidence>
<evidence type="ECO:0000256" key="1">
    <source>
        <dbReference type="ARBA" id="ARBA00006484"/>
    </source>
</evidence>
<proteinExistence type="inferred from homology"/>
<accession>A0A1C3WQY8</accession>
<dbReference type="SMART" id="SM00822">
    <property type="entry name" value="PKS_KR"/>
    <property type="match status" value="1"/>
</dbReference>
<reference evidence="4 5" key="1">
    <citation type="submission" date="2016-08" db="EMBL/GenBank/DDBJ databases">
        <authorList>
            <person name="Seilhamer J.J."/>
        </authorList>
    </citation>
    <scope>NUCLEOTIDE SEQUENCE [LARGE SCALE GENOMIC DNA]</scope>
    <source>
        <strain evidence="4 5">P1-7</strain>
    </source>
</reference>
<dbReference type="InterPro" id="IPR002347">
    <property type="entry name" value="SDR_fam"/>
</dbReference>
<dbReference type="PANTHER" id="PTHR42760:SF133">
    <property type="entry name" value="3-OXOACYL-[ACYL-CARRIER-PROTEIN] REDUCTASE"/>
    <property type="match status" value="1"/>
</dbReference>
<dbReference type="PRINTS" id="PR00081">
    <property type="entry name" value="GDHRDH"/>
</dbReference>
<dbReference type="PRINTS" id="PR00080">
    <property type="entry name" value="SDRFAMILY"/>
</dbReference>
<evidence type="ECO:0000256" key="2">
    <source>
        <dbReference type="ARBA" id="ARBA00023002"/>
    </source>
</evidence>
<organism evidence="4 5">
    <name type="scientific">Rhizobium lusitanum</name>
    <dbReference type="NCBI Taxonomy" id="293958"/>
    <lineage>
        <taxon>Bacteria</taxon>
        <taxon>Pseudomonadati</taxon>
        <taxon>Pseudomonadota</taxon>
        <taxon>Alphaproteobacteria</taxon>
        <taxon>Hyphomicrobiales</taxon>
        <taxon>Rhizobiaceae</taxon>
        <taxon>Rhizobium/Agrobacterium group</taxon>
        <taxon>Rhizobium</taxon>
    </lineage>
</organism>
<dbReference type="Pfam" id="PF13561">
    <property type="entry name" value="adh_short_C2"/>
    <property type="match status" value="1"/>
</dbReference>
<comment type="similarity">
    <text evidence="1">Belongs to the short-chain dehydrogenases/reductases (SDR) family.</text>
</comment>
<sequence length="258" mass="26872">MTSASRQKLAVVTGGSSGIGLATAASLLAHGYKVAIFGQRRDHVAAAEQMLSARFGAENVFARTVNLAKPIQIQRFFHALEREWTTADILISNAGISPKGENGATPFLQITTNEWHSVLAVNLTGAMRCCQAVLPHMIDRDFGRIVFISSIAGRTIPQISGAAYAASKSALAGLARSLVAASAGHRITINLVAPGRIATQMAGAPDGETNRAALARIPLGRIGTPEDVAAAICFLVSEEAGFINGAVLDVNGGEFAPL</sequence>
<dbReference type="InterPro" id="IPR057326">
    <property type="entry name" value="KR_dom"/>
</dbReference>
<dbReference type="SUPFAM" id="SSF51735">
    <property type="entry name" value="NAD(P)-binding Rossmann-fold domains"/>
    <property type="match status" value="1"/>
</dbReference>
<protein>
    <submittedName>
        <fullName evidence="4">3-oxoacyl-[acyl-carrier protein] reductase</fullName>
    </submittedName>
</protein>
<gene>
    <name evidence="4" type="ORF">GA0061101_11595</name>
</gene>
<name>A0A1C3WQY8_9HYPH</name>
<keyword evidence="2" id="KW-0560">Oxidoreductase</keyword>
<dbReference type="FunFam" id="3.40.50.720:FF:000173">
    <property type="entry name" value="3-oxoacyl-[acyl-carrier protein] reductase"/>
    <property type="match status" value="1"/>
</dbReference>
<dbReference type="InterPro" id="IPR036291">
    <property type="entry name" value="NAD(P)-bd_dom_sf"/>
</dbReference>
<dbReference type="EMBL" id="FMAF01000015">
    <property type="protein sequence ID" value="SCB42380.1"/>
    <property type="molecule type" value="Genomic_DNA"/>
</dbReference>
<dbReference type="GO" id="GO:0016616">
    <property type="term" value="F:oxidoreductase activity, acting on the CH-OH group of donors, NAD or NADP as acceptor"/>
    <property type="evidence" value="ECO:0007669"/>
    <property type="project" value="UniProtKB-ARBA"/>
</dbReference>
<dbReference type="Proteomes" id="UP000199205">
    <property type="component" value="Unassembled WGS sequence"/>
</dbReference>
<dbReference type="PANTHER" id="PTHR42760">
    <property type="entry name" value="SHORT-CHAIN DEHYDROGENASES/REDUCTASES FAMILY MEMBER"/>
    <property type="match status" value="1"/>
</dbReference>
<evidence type="ECO:0000313" key="4">
    <source>
        <dbReference type="EMBL" id="SCB42380.1"/>
    </source>
</evidence>
<dbReference type="NCBIfam" id="NF009466">
    <property type="entry name" value="PRK12826.1-2"/>
    <property type="match status" value="1"/>
</dbReference>
<dbReference type="OrthoDB" id="9779623at2"/>
<dbReference type="AlphaFoldDB" id="A0A1C3WQY8"/>